<evidence type="ECO:0000256" key="1">
    <source>
        <dbReference type="SAM" id="SignalP"/>
    </source>
</evidence>
<proteinExistence type="predicted"/>
<organism evidence="2 3">
    <name type="scientific">Aquimarina algicola</name>
    <dbReference type="NCBI Taxonomy" id="2589995"/>
    <lineage>
        <taxon>Bacteria</taxon>
        <taxon>Pseudomonadati</taxon>
        <taxon>Bacteroidota</taxon>
        <taxon>Flavobacteriia</taxon>
        <taxon>Flavobacteriales</taxon>
        <taxon>Flavobacteriaceae</taxon>
        <taxon>Aquimarina</taxon>
    </lineage>
</organism>
<protein>
    <submittedName>
        <fullName evidence="2">Uncharacterized protein</fullName>
    </submittedName>
</protein>
<sequence>MKRFKIQFLILVLASIFCFTSCDNEETFEADQPTDQPKGIDEQLHTKGGKNIVNIHSRLKVQGNKIVNKKIKLSV</sequence>
<comment type="caution">
    <text evidence="2">The sequence shown here is derived from an EMBL/GenBank/DDBJ whole genome shotgun (WGS) entry which is preliminary data.</text>
</comment>
<dbReference type="AlphaFoldDB" id="A0A504IXS4"/>
<keyword evidence="1" id="KW-0732">Signal</keyword>
<name>A0A504IXS4_9FLAO</name>
<feature type="signal peptide" evidence="1">
    <location>
        <begin position="1"/>
        <end position="24"/>
    </location>
</feature>
<gene>
    <name evidence="2" type="ORF">FHK87_20730</name>
</gene>
<accession>A0A504IXS4</accession>
<keyword evidence="3" id="KW-1185">Reference proteome</keyword>
<dbReference type="RefSeq" id="WP_140596219.1">
    <property type="nucleotide sequence ID" value="NZ_VFWZ01000008.1"/>
</dbReference>
<reference evidence="2 3" key="1">
    <citation type="submission" date="2019-06" db="EMBL/GenBank/DDBJ databases">
        <authorList>
            <person name="Meng X."/>
        </authorList>
    </citation>
    <scope>NUCLEOTIDE SEQUENCE [LARGE SCALE GENOMIC DNA]</scope>
    <source>
        <strain evidence="2 3">M625</strain>
    </source>
</reference>
<dbReference type="Proteomes" id="UP000315540">
    <property type="component" value="Unassembled WGS sequence"/>
</dbReference>
<feature type="chain" id="PRO_5021433480" evidence="1">
    <location>
        <begin position="25"/>
        <end position="75"/>
    </location>
</feature>
<dbReference type="EMBL" id="VFWZ01000008">
    <property type="protein sequence ID" value="TPN82854.1"/>
    <property type="molecule type" value="Genomic_DNA"/>
</dbReference>
<evidence type="ECO:0000313" key="3">
    <source>
        <dbReference type="Proteomes" id="UP000315540"/>
    </source>
</evidence>
<evidence type="ECO:0000313" key="2">
    <source>
        <dbReference type="EMBL" id="TPN82854.1"/>
    </source>
</evidence>